<keyword evidence="7" id="KW-0472">Membrane</keyword>
<evidence type="ECO:0000256" key="2">
    <source>
        <dbReference type="ARBA" id="ARBA00022989"/>
    </source>
</evidence>
<keyword evidence="3 5" id="KW-0807">Transducer</keyword>
<dbReference type="InterPro" id="IPR003660">
    <property type="entry name" value="HAMP_dom"/>
</dbReference>
<dbReference type="InterPro" id="IPR004089">
    <property type="entry name" value="MCPsignal_dom"/>
</dbReference>
<sequence length="590" mass="62739">MGRFRLAAAFRRGEWLPVLGLVGVMLIVLGIPVYAVTVSGFDRLERTQIGKDAEELRVAISAQAQRLNDFGVTNSIWTALYRTLAAGDTEQFAADMPPRVLTAEYGFSGVLLTDPKGRIRAGGLIDGAVYRTAPEPLDDPDVLADYLRTGEPGSSFCGLTSVTGTPTQFCSFPVYRTEGTGASNGSLLVFRALDASALGALAKATDDEIALRAAPREGAEALRELDSAFGPIAVSTAEVGNEIAVECTITGVDGVPVTFEGLTERPIRARAQVTLVQLGVVLLIALGAVSMVVRLGMRRAVRHNVQPLRLTTEKIMAEGDLELRVPPSHDPDIDALGSAINDMLAAIDQHSRELAELRDRESQEREEEVAAREVERDDVLRKVEIESEQIIGGVTYQLGDAVREVDAVNASVDEINTGAATAYEATEQMAETAERADQAAEALTVSLPATREMVAVIASIAGQTRMLALNATIEAARAGEAGLGFAVVADEVRKLADDTAESTERITATLNTLTVAATDVSSAVATMTDTLRSVRTAIGQVRQVAGAQHHTITGLVDQVQNAIGQINEYSADRTRLAGQTDGRSGDLELF</sequence>
<keyword evidence="2 7" id="KW-1133">Transmembrane helix</keyword>
<dbReference type="Gene3D" id="1.10.287.950">
    <property type="entry name" value="Methyl-accepting chemotaxis protein"/>
    <property type="match status" value="1"/>
</dbReference>
<proteinExistence type="inferred from homology"/>
<feature type="transmembrane region" description="Helical" evidence="7">
    <location>
        <begin position="15"/>
        <end position="36"/>
    </location>
</feature>
<evidence type="ECO:0000256" key="1">
    <source>
        <dbReference type="ARBA" id="ARBA00022692"/>
    </source>
</evidence>
<dbReference type="PANTHER" id="PTHR32089">
    <property type="entry name" value="METHYL-ACCEPTING CHEMOTAXIS PROTEIN MCPB"/>
    <property type="match status" value="1"/>
</dbReference>
<reference evidence="10 11" key="1">
    <citation type="submission" date="2021-01" db="EMBL/GenBank/DDBJ databases">
        <title>Whole genome shotgun sequence of Actinoplanes couchii NBRC 106145.</title>
        <authorList>
            <person name="Komaki H."/>
            <person name="Tamura T."/>
        </authorList>
    </citation>
    <scope>NUCLEOTIDE SEQUENCE [LARGE SCALE GENOMIC DNA]</scope>
    <source>
        <strain evidence="10 11">NBRC 106145</strain>
    </source>
</reference>
<evidence type="ECO:0000259" key="9">
    <source>
        <dbReference type="PROSITE" id="PS50885"/>
    </source>
</evidence>
<evidence type="ECO:0000256" key="7">
    <source>
        <dbReference type="SAM" id="Phobius"/>
    </source>
</evidence>
<dbReference type="InterPro" id="IPR007892">
    <property type="entry name" value="CHASE4"/>
</dbReference>
<name>A0ABQ3X168_9ACTN</name>
<dbReference type="EMBL" id="BOMG01000012">
    <property type="protein sequence ID" value="GID52242.1"/>
    <property type="molecule type" value="Genomic_DNA"/>
</dbReference>
<feature type="transmembrane region" description="Helical" evidence="7">
    <location>
        <begin position="275"/>
        <end position="297"/>
    </location>
</feature>
<evidence type="ECO:0000256" key="3">
    <source>
        <dbReference type="ARBA" id="ARBA00023224"/>
    </source>
</evidence>
<keyword evidence="1 7" id="KW-0812">Transmembrane</keyword>
<keyword evidence="6" id="KW-0175">Coiled coil</keyword>
<feature type="coiled-coil region" evidence="6">
    <location>
        <begin position="340"/>
        <end position="367"/>
    </location>
</feature>
<evidence type="ECO:0000313" key="10">
    <source>
        <dbReference type="EMBL" id="GID52242.1"/>
    </source>
</evidence>
<comment type="similarity">
    <text evidence="4">Belongs to the methyl-accepting chemotaxis (MCP) protein family.</text>
</comment>
<evidence type="ECO:0000313" key="11">
    <source>
        <dbReference type="Proteomes" id="UP000612282"/>
    </source>
</evidence>
<dbReference type="Pfam" id="PF00015">
    <property type="entry name" value="MCPsignal"/>
    <property type="match status" value="1"/>
</dbReference>
<protein>
    <recommendedName>
        <fullName evidence="12">Methyl-accepting chemotaxis sensory transducer</fullName>
    </recommendedName>
</protein>
<dbReference type="Proteomes" id="UP000612282">
    <property type="component" value="Unassembled WGS sequence"/>
</dbReference>
<dbReference type="Pfam" id="PF05228">
    <property type="entry name" value="CHASE4"/>
    <property type="match status" value="1"/>
</dbReference>
<dbReference type="PROSITE" id="PS50111">
    <property type="entry name" value="CHEMOTAXIS_TRANSDUC_2"/>
    <property type="match status" value="1"/>
</dbReference>
<evidence type="ECO:0000256" key="4">
    <source>
        <dbReference type="ARBA" id="ARBA00029447"/>
    </source>
</evidence>
<feature type="domain" description="HAMP" evidence="9">
    <location>
        <begin position="299"/>
        <end position="352"/>
    </location>
</feature>
<keyword evidence="11" id="KW-1185">Reference proteome</keyword>
<evidence type="ECO:0000256" key="5">
    <source>
        <dbReference type="PROSITE-ProRule" id="PRU00284"/>
    </source>
</evidence>
<accession>A0ABQ3X168</accession>
<dbReference type="SMART" id="SM00283">
    <property type="entry name" value="MA"/>
    <property type="match status" value="1"/>
</dbReference>
<comment type="caution">
    <text evidence="10">The sequence shown here is derived from an EMBL/GenBank/DDBJ whole genome shotgun (WGS) entry which is preliminary data.</text>
</comment>
<feature type="domain" description="Methyl-accepting transducer" evidence="8">
    <location>
        <begin position="397"/>
        <end position="588"/>
    </location>
</feature>
<dbReference type="Gene3D" id="6.10.340.10">
    <property type="match status" value="1"/>
</dbReference>
<dbReference type="PANTHER" id="PTHR32089:SF112">
    <property type="entry name" value="LYSOZYME-LIKE PROTEIN-RELATED"/>
    <property type="match status" value="1"/>
</dbReference>
<gene>
    <name evidence="10" type="ORF">Aco03nite_006460</name>
</gene>
<evidence type="ECO:0000256" key="6">
    <source>
        <dbReference type="SAM" id="Coils"/>
    </source>
</evidence>
<organism evidence="10 11">
    <name type="scientific">Actinoplanes couchii</name>
    <dbReference type="NCBI Taxonomy" id="403638"/>
    <lineage>
        <taxon>Bacteria</taxon>
        <taxon>Bacillati</taxon>
        <taxon>Actinomycetota</taxon>
        <taxon>Actinomycetes</taxon>
        <taxon>Micromonosporales</taxon>
        <taxon>Micromonosporaceae</taxon>
        <taxon>Actinoplanes</taxon>
    </lineage>
</organism>
<dbReference type="SUPFAM" id="SSF58104">
    <property type="entry name" value="Methyl-accepting chemotaxis protein (MCP) signaling domain"/>
    <property type="match status" value="1"/>
</dbReference>
<dbReference type="PROSITE" id="PS50885">
    <property type="entry name" value="HAMP"/>
    <property type="match status" value="1"/>
</dbReference>
<dbReference type="CDD" id="cd06225">
    <property type="entry name" value="HAMP"/>
    <property type="match status" value="1"/>
</dbReference>
<evidence type="ECO:0008006" key="12">
    <source>
        <dbReference type="Google" id="ProtNLM"/>
    </source>
</evidence>
<evidence type="ECO:0000259" key="8">
    <source>
        <dbReference type="PROSITE" id="PS50111"/>
    </source>
</evidence>